<dbReference type="InterPro" id="IPR008902">
    <property type="entry name" value="Rhamnosid_concanavalin"/>
</dbReference>
<dbReference type="GO" id="GO:0030596">
    <property type="term" value="F:alpha-L-rhamnosidase activity"/>
    <property type="evidence" value="ECO:0007669"/>
    <property type="project" value="UniProtKB-EC"/>
</dbReference>
<feature type="region of interest" description="Disordered" evidence="4">
    <location>
        <begin position="1"/>
        <end position="22"/>
    </location>
</feature>
<dbReference type="Gene3D" id="2.60.120.260">
    <property type="entry name" value="Galactose-binding domain-like"/>
    <property type="match status" value="2"/>
</dbReference>
<dbReference type="Gene3D" id="2.60.40.10">
    <property type="entry name" value="Immunoglobulins"/>
    <property type="match status" value="1"/>
</dbReference>
<accession>A0ABD5VD41</accession>
<feature type="domain" description="Bacterial alpha-L-rhamnosidase N-terminal" evidence="6">
    <location>
        <begin position="232"/>
        <end position="404"/>
    </location>
</feature>
<reference evidence="9 10" key="1">
    <citation type="journal article" date="2019" name="Int. J. Syst. Evol. Microbiol.">
        <title>The Global Catalogue of Microorganisms (GCM) 10K type strain sequencing project: providing services to taxonomists for standard genome sequencing and annotation.</title>
        <authorList>
            <consortium name="The Broad Institute Genomics Platform"/>
            <consortium name="The Broad Institute Genome Sequencing Center for Infectious Disease"/>
            <person name="Wu L."/>
            <person name="Ma J."/>
        </authorList>
    </citation>
    <scope>NUCLEOTIDE SEQUENCE [LARGE SCALE GENOMIC DNA]</scope>
    <source>
        <strain evidence="9 10">CGMCC 1.3240</strain>
    </source>
</reference>
<gene>
    <name evidence="9" type="ORF">ACFQGH_18075</name>
</gene>
<comment type="caution">
    <text evidence="9">The sequence shown here is derived from an EMBL/GenBank/DDBJ whole genome shotgun (WGS) entry which is preliminary data.</text>
</comment>
<dbReference type="Pfam" id="PF25788">
    <property type="entry name" value="Ig_Rha78A_N"/>
    <property type="match status" value="1"/>
</dbReference>
<evidence type="ECO:0000259" key="6">
    <source>
        <dbReference type="Pfam" id="PF08531"/>
    </source>
</evidence>
<dbReference type="PANTHER" id="PTHR33307">
    <property type="entry name" value="ALPHA-RHAMNOSIDASE (EUROFUNG)"/>
    <property type="match status" value="1"/>
</dbReference>
<dbReference type="AlphaFoldDB" id="A0ABD5VD41"/>
<dbReference type="Pfam" id="PF17390">
    <property type="entry name" value="Bac_rhamnosid_C"/>
    <property type="match status" value="1"/>
</dbReference>
<dbReference type="InterPro" id="IPR035398">
    <property type="entry name" value="Bac_rhamnosid_C"/>
</dbReference>
<dbReference type="InterPro" id="IPR013737">
    <property type="entry name" value="Bac_rhamnosid_N"/>
</dbReference>
<feature type="domain" description="Alpha-L-rhamnosidase C-terminal" evidence="8">
    <location>
        <begin position="899"/>
        <end position="977"/>
    </location>
</feature>
<evidence type="ECO:0000259" key="7">
    <source>
        <dbReference type="Pfam" id="PF17389"/>
    </source>
</evidence>
<dbReference type="Proteomes" id="UP001596312">
    <property type="component" value="Unassembled WGS sequence"/>
</dbReference>
<dbReference type="InterPro" id="IPR035396">
    <property type="entry name" value="Bac_rhamnosid6H"/>
</dbReference>
<dbReference type="PIRSF" id="PIRSF010631">
    <property type="entry name" value="A-rhamnsds"/>
    <property type="match status" value="1"/>
</dbReference>
<dbReference type="EMBL" id="JBHSXQ010000007">
    <property type="protein sequence ID" value="MFC6907095.1"/>
    <property type="molecule type" value="Genomic_DNA"/>
</dbReference>
<proteinExistence type="predicted"/>
<dbReference type="InterPro" id="IPR006311">
    <property type="entry name" value="TAT_signal"/>
</dbReference>
<evidence type="ECO:0000313" key="10">
    <source>
        <dbReference type="Proteomes" id="UP001596312"/>
    </source>
</evidence>
<dbReference type="EC" id="3.2.1.40" evidence="2"/>
<evidence type="ECO:0000313" key="9">
    <source>
        <dbReference type="EMBL" id="MFC6907095.1"/>
    </source>
</evidence>
<dbReference type="Pfam" id="PF08531">
    <property type="entry name" value="Bac_rhamnosid_N"/>
    <property type="match status" value="1"/>
</dbReference>
<evidence type="ECO:0000259" key="5">
    <source>
        <dbReference type="Pfam" id="PF05592"/>
    </source>
</evidence>
<evidence type="ECO:0000256" key="2">
    <source>
        <dbReference type="ARBA" id="ARBA00012652"/>
    </source>
</evidence>
<comment type="catalytic activity">
    <reaction evidence="1">
        <text>Hydrolysis of terminal non-reducing alpha-L-rhamnose residues in alpha-L-rhamnosides.</text>
        <dbReference type="EC" id="3.2.1.40"/>
    </reaction>
</comment>
<dbReference type="Pfam" id="PF17389">
    <property type="entry name" value="Bac_rhamnosid6H"/>
    <property type="match status" value="1"/>
</dbReference>
<feature type="domain" description="Alpha-L-rhamnosidase concanavalin-like" evidence="5">
    <location>
        <begin position="415"/>
        <end position="515"/>
    </location>
</feature>
<sequence length="1028" mass="116064">MRDINVDPMTGHSHSKKEQHDGLIDRRDYLRYTGALAGSSIAAGAGIETAAANRDEETDEGSITPTNLRVEYAREPNNVLPTVDNSDSTLEVPRFSWEVAGPRGTVQSAYRILVAESRDTVENGDSDVWDSGVIDSSQSIHVPYDGEALEADTTYYWTVRLWDGDEASDWCDSTQFVTALPAGDEYWEGEWIGPDYGEWGPNDRIDYDFLEEDEYDHRPEPLLRTGFDLNEDVEEARLHVSGIGCHKLYCNGERIGNRVLEPAQTQYDETVLYSTYDVTTYLNGGMNAIGIALGRLRFGEMVADNDWGWALTAPWWSDPQAIVQLNIKFADGTSTSLVSGDDWLLTDGPTRFDSLFSGEVYDAREEKPRWTEPEYDDSDWNVPTIVDDPGGDRIPQHIQPMRVRDTLDPVEITEPEDGVYVVDFGQVMTGWAELTVEGDEGIGVTMTYGEKLHDDGTVDNDNSLIHAPMQRNHYILRGEGTERWEPSYSYNGFRYVQLEGYPGEPSSGSLAAKYVYTAFDESVESSFESSNDLLNQIHENTLWAYRNNMQGLPTDTPKLEKNGWTGDAQLTAETGIYNYDMARFWTKWIRDFADAQREDGETSTIVPTPGYSFLDEPDLSPDWALGPTPGWDAAFILIPWWVYQYYGDKRILETHYESWKQYIDWIQLWSEGDIVDDLPERISDQEDVIRTFDDSHVLPVGLGDWGGAPLTDTDDGYGGGGDEVPITSTAYYYRFTQVLAETASLIGEDEEAAEWEELAKEIREDFNDEFLDTNLGYYRTGQHEAYLQTSNLLPLAFEMVPDEYENIVVESLVEDVMETHDGHLNTATLGTKYLLPVLTEYGYHDVAYTVATQTDYPSWGLWIENDRTSLLEFWELDSRSWNHHFLGVTDEWFYKHLAGIQVDEPGFKHVRIAPKPVDDLEWTSATTETIRGVVESSWELTETSGAGRDRQGIELEVTIPGNATATVEIPTFGGEQVRVRESGTNIWNNGNRTNRDHPGIKAIDRTDEAVIAEVTSGKYVFALEQIGN</sequence>
<dbReference type="RefSeq" id="WP_340605683.1">
    <property type="nucleotide sequence ID" value="NZ_JBBMXV010000007.1"/>
</dbReference>
<organism evidence="9 10">
    <name type="scientific">Halalkalicoccus tibetensis</name>
    <dbReference type="NCBI Taxonomy" id="175632"/>
    <lineage>
        <taxon>Archaea</taxon>
        <taxon>Methanobacteriati</taxon>
        <taxon>Methanobacteriota</taxon>
        <taxon>Stenosarchaea group</taxon>
        <taxon>Halobacteria</taxon>
        <taxon>Halobacteriales</taxon>
        <taxon>Halococcaceae</taxon>
        <taxon>Halalkalicoccus</taxon>
    </lineage>
</organism>
<feature type="domain" description="Alpha-L-rhamnosidase six-hairpin glycosidase" evidence="7">
    <location>
        <begin position="525"/>
        <end position="896"/>
    </location>
</feature>
<dbReference type="InterPro" id="IPR016007">
    <property type="entry name" value="Alpha_rhamnosid"/>
</dbReference>
<evidence type="ECO:0000256" key="3">
    <source>
        <dbReference type="ARBA" id="ARBA00022801"/>
    </source>
</evidence>
<dbReference type="SUPFAM" id="SSF48208">
    <property type="entry name" value="Six-hairpin glycosidases"/>
    <property type="match status" value="1"/>
</dbReference>
<name>A0ABD5VD41_9EURY</name>
<dbReference type="InterPro" id="IPR013783">
    <property type="entry name" value="Ig-like_fold"/>
</dbReference>
<dbReference type="Pfam" id="PF05592">
    <property type="entry name" value="Bac_rhamnosid"/>
    <property type="match status" value="1"/>
</dbReference>
<dbReference type="Gene3D" id="2.60.420.10">
    <property type="entry name" value="Maltose phosphorylase, domain 3"/>
    <property type="match status" value="1"/>
</dbReference>
<dbReference type="InterPro" id="IPR008928">
    <property type="entry name" value="6-hairpin_glycosidase_sf"/>
</dbReference>
<evidence type="ECO:0000256" key="1">
    <source>
        <dbReference type="ARBA" id="ARBA00001445"/>
    </source>
</evidence>
<protein>
    <recommendedName>
        <fullName evidence="2">alpha-L-rhamnosidase</fullName>
        <ecNumber evidence="2">3.2.1.40</ecNumber>
    </recommendedName>
</protein>
<evidence type="ECO:0000256" key="4">
    <source>
        <dbReference type="SAM" id="MobiDB-lite"/>
    </source>
</evidence>
<dbReference type="InterPro" id="IPR012341">
    <property type="entry name" value="6hp_glycosidase-like_sf"/>
</dbReference>
<keyword evidence="10" id="KW-1185">Reference proteome</keyword>
<dbReference type="PROSITE" id="PS51318">
    <property type="entry name" value="TAT"/>
    <property type="match status" value="1"/>
</dbReference>
<evidence type="ECO:0000259" key="8">
    <source>
        <dbReference type="Pfam" id="PF17390"/>
    </source>
</evidence>
<dbReference type="Gene3D" id="1.50.10.10">
    <property type="match status" value="1"/>
</dbReference>
<keyword evidence="3 9" id="KW-0378">Hydrolase</keyword>
<dbReference type="PANTHER" id="PTHR33307:SF6">
    <property type="entry name" value="ALPHA-RHAMNOSIDASE (EUROFUNG)-RELATED"/>
    <property type="match status" value="1"/>
</dbReference>